<keyword evidence="5" id="KW-0479">Metal-binding</keyword>
<sequence length="426" mass="48325">MMRQTPSPFLKLYGGIKDLTKQHIKLTHNYLHTKLTGPIDNAYEMLIWRELNASQRTHSSPLNNLLEKDTFLRQHFTRAETQSPFPIPPWSSQIASIINLQLTKEQAKSKVLEQIETELPANTLVLFADGSLIRGKGGGAAAILTNTQKRKTTYVGGDSIITNFKTELMALFLCQELLAKHIITHGPPQAIAVFSDSQTALKSTTLPKRKTPGQQLATQIFNNFKRWSQHFAVRLYWYPGHTGIQQNEEVDKLAKEAALSETSTRHTLHHISISRLKQTTNQNSRTPPILSETELARVRLKTLPKLVIQALNQLEKGLASTIHQLRSDHCPLNAYLHQIKQVKSPRCPHCNATETASHYLLYCGKFWAQRREFRRNIRKHKIKLNPNSSTSILDCPPAFNILAEYIIATKTFQHIKNYLPPTSTAP</sequence>
<name>A0A9Q3CB66_9BASI</name>
<dbReference type="Gene3D" id="3.30.420.10">
    <property type="entry name" value="Ribonuclease H-like superfamily/Ribonuclease H"/>
    <property type="match status" value="1"/>
</dbReference>
<dbReference type="PANTHER" id="PTHR10642">
    <property type="entry name" value="RIBONUCLEASE H1"/>
    <property type="match status" value="1"/>
</dbReference>
<evidence type="ECO:0000313" key="9">
    <source>
        <dbReference type="EMBL" id="MBW0479975.1"/>
    </source>
</evidence>
<dbReference type="PANTHER" id="PTHR10642:SF26">
    <property type="entry name" value="RIBONUCLEASE H1"/>
    <property type="match status" value="1"/>
</dbReference>
<dbReference type="GO" id="GO:0043137">
    <property type="term" value="P:DNA replication, removal of RNA primer"/>
    <property type="evidence" value="ECO:0007669"/>
    <property type="project" value="TreeGrafter"/>
</dbReference>
<accession>A0A9Q3CB66</accession>
<keyword evidence="6" id="KW-0255">Endonuclease</keyword>
<evidence type="ECO:0000256" key="3">
    <source>
        <dbReference type="ARBA" id="ARBA00012180"/>
    </source>
</evidence>
<dbReference type="InterPro" id="IPR002156">
    <property type="entry name" value="RNaseH_domain"/>
</dbReference>
<dbReference type="PROSITE" id="PS50879">
    <property type="entry name" value="RNASE_H_1"/>
    <property type="match status" value="1"/>
</dbReference>
<dbReference type="Proteomes" id="UP000765509">
    <property type="component" value="Unassembled WGS sequence"/>
</dbReference>
<dbReference type="GO" id="GO:0003676">
    <property type="term" value="F:nucleic acid binding"/>
    <property type="evidence" value="ECO:0007669"/>
    <property type="project" value="InterPro"/>
</dbReference>
<evidence type="ECO:0000256" key="2">
    <source>
        <dbReference type="ARBA" id="ARBA00005300"/>
    </source>
</evidence>
<evidence type="ECO:0000256" key="5">
    <source>
        <dbReference type="ARBA" id="ARBA00022723"/>
    </source>
</evidence>
<dbReference type="OrthoDB" id="3267074at2759"/>
<evidence type="ECO:0000259" key="8">
    <source>
        <dbReference type="PROSITE" id="PS50879"/>
    </source>
</evidence>
<evidence type="ECO:0000256" key="4">
    <source>
        <dbReference type="ARBA" id="ARBA00022722"/>
    </source>
</evidence>
<comment type="caution">
    <text evidence="9">The sequence shown here is derived from an EMBL/GenBank/DDBJ whole genome shotgun (WGS) entry which is preliminary data.</text>
</comment>
<gene>
    <name evidence="9" type="ORF">O181_019690</name>
</gene>
<dbReference type="AlphaFoldDB" id="A0A9Q3CB66"/>
<evidence type="ECO:0000256" key="1">
    <source>
        <dbReference type="ARBA" id="ARBA00000077"/>
    </source>
</evidence>
<dbReference type="InterPro" id="IPR050092">
    <property type="entry name" value="RNase_H"/>
</dbReference>
<dbReference type="GO" id="GO:0046872">
    <property type="term" value="F:metal ion binding"/>
    <property type="evidence" value="ECO:0007669"/>
    <property type="project" value="UniProtKB-KW"/>
</dbReference>
<dbReference type="GO" id="GO:0004523">
    <property type="term" value="F:RNA-DNA hybrid ribonuclease activity"/>
    <property type="evidence" value="ECO:0007669"/>
    <property type="project" value="UniProtKB-EC"/>
</dbReference>
<dbReference type="InterPro" id="IPR012337">
    <property type="entry name" value="RNaseH-like_sf"/>
</dbReference>
<keyword evidence="10" id="KW-1185">Reference proteome</keyword>
<organism evidence="9 10">
    <name type="scientific">Austropuccinia psidii MF-1</name>
    <dbReference type="NCBI Taxonomy" id="1389203"/>
    <lineage>
        <taxon>Eukaryota</taxon>
        <taxon>Fungi</taxon>
        <taxon>Dikarya</taxon>
        <taxon>Basidiomycota</taxon>
        <taxon>Pucciniomycotina</taxon>
        <taxon>Pucciniomycetes</taxon>
        <taxon>Pucciniales</taxon>
        <taxon>Sphaerophragmiaceae</taxon>
        <taxon>Austropuccinia</taxon>
    </lineage>
</organism>
<reference evidence="9" key="1">
    <citation type="submission" date="2021-03" db="EMBL/GenBank/DDBJ databases">
        <title>Draft genome sequence of rust myrtle Austropuccinia psidii MF-1, a brazilian biotype.</title>
        <authorList>
            <person name="Quecine M.C."/>
            <person name="Pachon D.M.R."/>
            <person name="Bonatelli M.L."/>
            <person name="Correr F.H."/>
            <person name="Franceschini L.M."/>
            <person name="Leite T.F."/>
            <person name="Margarido G.R.A."/>
            <person name="Almeida C.A."/>
            <person name="Ferrarezi J.A."/>
            <person name="Labate C.A."/>
        </authorList>
    </citation>
    <scope>NUCLEOTIDE SEQUENCE</scope>
    <source>
        <strain evidence="9">MF-1</strain>
    </source>
</reference>
<comment type="catalytic activity">
    <reaction evidence="1">
        <text>Endonucleolytic cleavage to 5'-phosphomonoester.</text>
        <dbReference type="EC" id="3.1.26.4"/>
    </reaction>
</comment>
<proteinExistence type="inferred from homology"/>
<evidence type="ECO:0000256" key="6">
    <source>
        <dbReference type="ARBA" id="ARBA00022759"/>
    </source>
</evidence>
<protein>
    <recommendedName>
        <fullName evidence="3">ribonuclease H</fullName>
        <ecNumber evidence="3">3.1.26.4</ecNumber>
    </recommendedName>
</protein>
<dbReference type="InterPro" id="IPR036397">
    <property type="entry name" value="RNaseH_sf"/>
</dbReference>
<comment type="similarity">
    <text evidence="2">Belongs to the RNase H family.</text>
</comment>
<evidence type="ECO:0000256" key="7">
    <source>
        <dbReference type="ARBA" id="ARBA00022801"/>
    </source>
</evidence>
<feature type="domain" description="RNase H type-1" evidence="8">
    <location>
        <begin position="120"/>
        <end position="259"/>
    </location>
</feature>
<dbReference type="EMBL" id="AVOT02005783">
    <property type="protein sequence ID" value="MBW0479975.1"/>
    <property type="molecule type" value="Genomic_DNA"/>
</dbReference>
<dbReference type="Pfam" id="PF00075">
    <property type="entry name" value="RNase_H"/>
    <property type="match status" value="1"/>
</dbReference>
<evidence type="ECO:0000313" key="10">
    <source>
        <dbReference type="Proteomes" id="UP000765509"/>
    </source>
</evidence>
<keyword evidence="4" id="KW-0540">Nuclease</keyword>
<dbReference type="EC" id="3.1.26.4" evidence="3"/>
<dbReference type="CDD" id="cd09276">
    <property type="entry name" value="Rnase_HI_RT_non_LTR"/>
    <property type="match status" value="1"/>
</dbReference>
<dbReference type="SUPFAM" id="SSF53098">
    <property type="entry name" value="Ribonuclease H-like"/>
    <property type="match status" value="1"/>
</dbReference>
<keyword evidence="7" id="KW-0378">Hydrolase</keyword>